<dbReference type="Proteomes" id="UP000269945">
    <property type="component" value="Unassembled WGS sequence"/>
</dbReference>
<dbReference type="GO" id="GO:0032040">
    <property type="term" value="C:small-subunit processome"/>
    <property type="evidence" value="ECO:0007669"/>
    <property type="project" value="TreeGrafter"/>
</dbReference>
<protein>
    <submittedName>
        <fullName evidence="1">Uncharacterized protein</fullName>
    </submittedName>
</protein>
<sequence>MDQAMGEEEKPLHTTMGKTVCVGIDHHWKETVFSSCGQQVNIWDKQRTSPICPMTWGFDSITSIKVKPIEMFILESCASNRNIELYDVRYASPLKKVIFNMRTNTIYWSSMEAFIFTAAND</sequence>
<dbReference type="GO" id="GO:0000462">
    <property type="term" value="P:maturation of SSU-rRNA from tricistronic rRNA transcript (SSU-rRNA, 5.8S rRNA, LSU-rRNA)"/>
    <property type="evidence" value="ECO:0007669"/>
    <property type="project" value="TreeGrafter"/>
</dbReference>
<dbReference type="InterPro" id="IPR051733">
    <property type="entry name" value="WD_repeat_DCAF13/WDSOF1"/>
</dbReference>
<organism evidence="1 2">
    <name type="scientific">Gulo gulo</name>
    <name type="common">Wolverine</name>
    <name type="synonym">Gluton</name>
    <dbReference type="NCBI Taxonomy" id="48420"/>
    <lineage>
        <taxon>Eukaryota</taxon>
        <taxon>Metazoa</taxon>
        <taxon>Chordata</taxon>
        <taxon>Craniata</taxon>
        <taxon>Vertebrata</taxon>
        <taxon>Euteleostomi</taxon>
        <taxon>Mammalia</taxon>
        <taxon>Eutheria</taxon>
        <taxon>Laurasiatheria</taxon>
        <taxon>Carnivora</taxon>
        <taxon>Caniformia</taxon>
        <taxon>Musteloidea</taxon>
        <taxon>Mustelidae</taxon>
        <taxon>Guloninae</taxon>
        <taxon>Gulo</taxon>
    </lineage>
</organism>
<proteinExistence type="predicted"/>
<keyword evidence="2" id="KW-1185">Reference proteome</keyword>
<dbReference type="SUPFAM" id="SSF50978">
    <property type="entry name" value="WD40 repeat-like"/>
    <property type="match status" value="1"/>
</dbReference>
<reference evidence="1 2" key="1">
    <citation type="submission" date="2018-10" db="EMBL/GenBank/DDBJ databases">
        <authorList>
            <person name="Ekblom R."/>
            <person name="Jareborg N."/>
        </authorList>
    </citation>
    <scope>NUCLEOTIDE SEQUENCE [LARGE SCALE GENOMIC DNA]</scope>
    <source>
        <tissue evidence="1">Muscle</tissue>
    </source>
</reference>
<dbReference type="EMBL" id="CYRY02004477">
    <property type="protein sequence ID" value="VCW68995.1"/>
    <property type="molecule type" value="Genomic_DNA"/>
</dbReference>
<comment type="caution">
    <text evidence="1">The sequence shown here is derived from an EMBL/GenBank/DDBJ whole genome shotgun (WGS) entry which is preliminary data.</text>
</comment>
<gene>
    <name evidence="1" type="ORF">BN2614_LOCUS1</name>
</gene>
<dbReference type="PANTHER" id="PTHR22851">
    <property type="entry name" value="U3 SMALL NUCLEOLAR RNA U3 SNORNA ASSOCIATED PROTEIN"/>
    <property type="match status" value="1"/>
</dbReference>
<dbReference type="PANTHER" id="PTHR22851:SF0">
    <property type="entry name" value="DDB1- AND CUL4-ASSOCIATED FACTOR 13"/>
    <property type="match status" value="1"/>
</dbReference>
<accession>A0A9X9LIH7</accession>
<dbReference type="InterPro" id="IPR036322">
    <property type="entry name" value="WD40_repeat_dom_sf"/>
</dbReference>
<evidence type="ECO:0000313" key="1">
    <source>
        <dbReference type="EMBL" id="VCW68995.1"/>
    </source>
</evidence>
<dbReference type="AlphaFoldDB" id="A0A9X9LIH7"/>
<name>A0A9X9LIH7_GULGU</name>
<evidence type="ECO:0000313" key="2">
    <source>
        <dbReference type="Proteomes" id="UP000269945"/>
    </source>
</evidence>